<sequence>MLREFTDFVDNTPRPLRQRKATLHHAPFSSPQPRFLEPANDLPQNSATSLSNLQSRSPANPYAAYDDHFSSEEDTNLLQQLPDEDFERLLHQLDDDDQNDNLGSGRVPSRHSEHEAPKSIALDEDLLDESHQEMDKVRILEDELDQLDQGDLGLSQRGEDSRYTALSRLEGLSELELTEYGDGPELYINNFDGMGDEEHSEEQLSFIGGMIGVDEALETDESEMASLPPARKHRQHSANLSESSFKNNPLEFSRSEETYQKPQLPEVGMEDPRISGSQRNIASSETHPYPRYEVPSGLDSTIDRFGTSEVGHDRDASLSDTRLGLNAGATALQDMLLKAREECQSLQSMNERLIKTNQELQAHLDALQWSQQKKLSDLEQEHEMTVSKLQREAAQRLGAHQTETRHLKDELLKAKVEQTHIGSIRDSLQREKELDLMNIKKDLLGQKERQLEEIRRELEREKEAAARKLEEANRQMQHSFNDEMNTLRRELQEKSERIADLEIVLANASGRPAAEDFSQQHDALWEVHQQLEVDCNRQRAVLQYVTEQLGQAIPEGIMSEPNESDIRGLAVKCRRHIAHCEQTVGDLRAELQLRKEMRSKESCLVAVNRDLENRLAQVEEDHMQILASMNAAHEVEIVTLRTAHDARLTSLNGLLEQRKRTSSAGSDVASSPDALPNPVTLKNILAKYPSQMRQYRTSIDAEHVEQRLAAEAEHAGEMALRTQRFNAMTLQMQSGVEAERNAGEQRRKEEIAKVSKRLKEQCSQAYDSAVQKLRREYAELEKSLREKLAQEKAAYQRDRSTSGGSGTSGGGNLWENDLSSERERMQKEIASLRKEIDHLTLQRDEATTEAERRATEALHENLNKMKLKYLTTLRAMRDDLAKSKERGMERLEAEWKRRKERLDAEWQHSARKTGWGTRHYCVCIRLVTTKNNYFGSIGTSLIDRLSQWDSAKHSFQQSGSMETSGSFPNQY</sequence>
<keyword evidence="4" id="KW-1185">Reference proteome</keyword>
<protein>
    <submittedName>
        <fullName evidence="3">Uncharacterized protein</fullName>
    </submittedName>
</protein>
<feature type="region of interest" description="Disordered" evidence="2">
    <location>
        <begin position="93"/>
        <end position="120"/>
    </location>
</feature>
<feature type="region of interest" description="Disordered" evidence="2">
    <location>
        <begin position="1"/>
        <end position="67"/>
    </location>
</feature>
<accession>A0AAD5X4N2</accession>
<reference evidence="3" key="1">
    <citation type="submission" date="2020-05" db="EMBL/GenBank/DDBJ databases">
        <title>Phylogenomic resolution of chytrid fungi.</title>
        <authorList>
            <person name="Stajich J.E."/>
            <person name="Amses K."/>
            <person name="Simmons R."/>
            <person name="Seto K."/>
            <person name="Myers J."/>
            <person name="Bonds A."/>
            <person name="Quandt C.A."/>
            <person name="Barry K."/>
            <person name="Liu P."/>
            <person name="Grigoriev I."/>
            <person name="Longcore J.E."/>
            <person name="James T.Y."/>
        </authorList>
    </citation>
    <scope>NUCLEOTIDE SEQUENCE</scope>
    <source>
        <strain evidence="3">JEL0318</strain>
    </source>
</reference>
<keyword evidence="1" id="KW-0175">Coiled coil</keyword>
<feature type="coiled-coil region" evidence="1">
    <location>
        <begin position="763"/>
        <end position="790"/>
    </location>
</feature>
<feature type="coiled-coil region" evidence="1">
    <location>
        <begin position="437"/>
        <end position="511"/>
    </location>
</feature>
<feature type="region of interest" description="Disordered" evidence="2">
    <location>
        <begin position="791"/>
        <end position="816"/>
    </location>
</feature>
<feature type="compositionally biased region" description="Polar residues" evidence="2">
    <location>
        <begin position="42"/>
        <end position="58"/>
    </location>
</feature>
<feature type="region of interest" description="Disordered" evidence="2">
    <location>
        <begin position="231"/>
        <end position="297"/>
    </location>
</feature>
<feature type="compositionally biased region" description="Basic and acidic residues" evidence="2">
    <location>
        <begin position="791"/>
        <end position="800"/>
    </location>
</feature>
<evidence type="ECO:0000256" key="1">
    <source>
        <dbReference type="SAM" id="Coils"/>
    </source>
</evidence>
<comment type="caution">
    <text evidence="3">The sequence shown here is derived from an EMBL/GenBank/DDBJ whole genome shotgun (WGS) entry which is preliminary data.</text>
</comment>
<feature type="compositionally biased region" description="Polar residues" evidence="2">
    <location>
        <begin position="275"/>
        <end position="286"/>
    </location>
</feature>
<evidence type="ECO:0000313" key="3">
    <source>
        <dbReference type="EMBL" id="KAJ3056399.1"/>
    </source>
</evidence>
<feature type="compositionally biased region" description="Gly residues" evidence="2">
    <location>
        <begin position="803"/>
        <end position="812"/>
    </location>
</feature>
<dbReference type="AlphaFoldDB" id="A0AAD5X4N2"/>
<feature type="compositionally biased region" description="Polar residues" evidence="2">
    <location>
        <begin position="237"/>
        <end position="247"/>
    </location>
</feature>
<gene>
    <name evidence="3" type="ORF">HK097_007128</name>
</gene>
<proteinExistence type="predicted"/>
<organism evidence="3 4">
    <name type="scientific">Rhizophlyctis rosea</name>
    <dbReference type="NCBI Taxonomy" id="64517"/>
    <lineage>
        <taxon>Eukaryota</taxon>
        <taxon>Fungi</taxon>
        <taxon>Fungi incertae sedis</taxon>
        <taxon>Chytridiomycota</taxon>
        <taxon>Chytridiomycota incertae sedis</taxon>
        <taxon>Chytridiomycetes</taxon>
        <taxon>Rhizophlyctidales</taxon>
        <taxon>Rhizophlyctidaceae</taxon>
        <taxon>Rhizophlyctis</taxon>
    </lineage>
</organism>
<dbReference type="EMBL" id="JADGJD010000035">
    <property type="protein sequence ID" value="KAJ3056399.1"/>
    <property type="molecule type" value="Genomic_DNA"/>
</dbReference>
<name>A0AAD5X4N2_9FUNG</name>
<evidence type="ECO:0000313" key="4">
    <source>
        <dbReference type="Proteomes" id="UP001212841"/>
    </source>
</evidence>
<dbReference type="Proteomes" id="UP001212841">
    <property type="component" value="Unassembled WGS sequence"/>
</dbReference>
<evidence type="ECO:0000256" key="2">
    <source>
        <dbReference type="SAM" id="MobiDB-lite"/>
    </source>
</evidence>
<feature type="coiled-coil region" evidence="1">
    <location>
        <begin position="329"/>
        <end position="366"/>
    </location>
</feature>